<dbReference type="PROSITE" id="PS50164">
    <property type="entry name" value="GIY_YIG"/>
    <property type="match status" value="1"/>
</dbReference>
<evidence type="ECO:0000313" key="15">
    <source>
        <dbReference type="Proteomes" id="UP000038009"/>
    </source>
</evidence>
<accession>A0A0N1I7G5</accession>
<feature type="region of interest" description="Disordered" evidence="12">
    <location>
        <begin position="154"/>
        <end position="185"/>
    </location>
</feature>
<evidence type="ECO:0000256" key="11">
    <source>
        <dbReference type="HAMAP-Rule" id="MF_03100"/>
    </source>
</evidence>
<dbReference type="InterPro" id="IPR050381">
    <property type="entry name" value="SLX1_endonuclease"/>
</dbReference>
<evidence type="ECO:0000256" key="3">
    <source>
        <dbReference type="ARBA" id="ARBA00022759"/>
    </source>
</evidence>
<evidence type="ECO:0000256" key="1">
    <source>
        <dbReference type="ARBA" id="ARBA00022722"/>
    </source>
</evidence>
<evidence type="ECO:0000256" key="12">
    <source>
        <dbReference type="SAM" id="MobiDB-lite"/>
    </source>
</evidence>
<keyword evidence="4 11" id="KW-0227">DNA damage</keyword>
<feature type="compositionally biased region" description="Basic residues" evidence="12">
    <location>
        <begin position="605"/>
        <end position="614"/>
    </location>
</feature>
<dbReference type="VEuPathDB" id="TriTrypDB:Lsey_0095_0120"/>
<evidence type="ECO:0000313" key="14">
    <source>
        <dbReference type="EMBL" id="KPI87258.1"/>
    </source>
</evidence>
<dbReference type="HAMAP" id="MF_03100">
    <property type="entry name" value="Endonuc_su_Slx1"/>
    <property type="match status" value="1"/>
</dbReference>
<dbReference type="GO" id="GO:0017108">
    <property type="term" value="F:5'-flap endonuclease activity"/>
    <property type="evidence" value="ECO:0007669"/>
    <property type="project" value="InterPro"/>
</dbReference>
<dbReference type="InterPro" id="IPR035901">
    <property type="entry name" value="GIY-YIG_endonuc_sf"/>
</dbReference>
<feature type="compositionally biased region" description="Polar residues" evidence="12">
    <location>
        <begin position="512"/>
        <end position="526"/>
    </location>
</feature>
<dbReference type="EMBL" id="LJSK01000095">
    <property type="protein sequence ID" value="KPI87258.1"/>
    <property type="molecule type" value="Genomic_DNA"/>
</dbReference>
<keyword evidence="1 11" id="KW-0540">Nuclease</keyword>
<feature type="region of interest" description="Disordered" evidence="12">
    <location>
        <begin position="302"/>
        <end position="412"/>
    </location>
</feature>
<feature type="compositionally biased region" description="Low complexity" evidence="12">
    <location>
        <begin position="391"/>
        <end position="407"/>
    </location>
</feature>
<dbReference type="GO" id="GO:0008270">
    <property type="term" value="F:zinc ion binding"/>
    <property type="evidence" value="ECO:0007669"/>
    <property type="project" value="UniProtKB-KW"/>
</dbReference>
<keyword evidence="5" id="KW-0863">Zinc-finger</keyword>
<sequence length="707" mass="76650">MDTRFHCVYLLTSLDPECEGDYYIGYTVNPLRRLRQHNGELVNGARRTSRRGRPWTIVCCVSGFTEDRAALKFEWCWQNPTVSTRLKHTVGALKGLRRLPYAVGVLHFLVRAPLFNQLDLSLHIFEQALLCEARAKAEVFLAVRRGAKRIQRIAPPPQDDAAVTHSSRQLRSATEGDDAGAPLSPCTPLPSATSAYGSDSVPSLSLPLLLPPLEPSSLFHVEVLTRQAFEDAYLSHDRCLLLPSAGVATGGGDGNSGSFMGERGDEDSCLSASCPYDVSVLSQAARAEWSNASLDLDVTAASDADDDSTRRFGVINSRSPSRTPSPRNARARSGTPELPLDFRSGEPASPKNDERIGPPSSPPASHLCSRPLNSTLSPSLDRRAENEAGCSAASSPSRLRAPSSPASFEASTIAGAAHRPRIPLRFAHYSEADFASAHADEQHRLHHNGLPCSLCALPLRPPCVVHCSRAPFCELRCHLSCLAMWMLYAEELGRPAKSAVRMHTEKYHELRQQTQRLPSSSQTETPASLPAPVPFRRLIPSEPCPCPLCGVPLQWGVLMKELKKRVVVEERLQAAQRRKCIEQRWKARLAQMNGNRAAGGGPKRGYQRKKRLRREPRGSLSSTGEAATSGASPPSEVTALDASLLTPLPGACSPHHQSVSPPSSVAPPPTPSSQNAGETLLSSVVPAASGGSSLLSWTAFYEDDWLL</sequence>
<comment type="subunit">
    <text evidence="11">Forms a heterodimer with a member of the SLX4 family.</text>
</comment>
<comment type="caution">
    <text evidence="11">Lacks conserved residue(s) required for the propagation of feature annotation.</text>
</comment>
<organism evidence="14 15">
    <name type="scientific">Leptomonas seymouri</name>
    <dbReference type="NCBI Taxonomy" id="5684"/>
    <lineage>
        <taxon>Eukaryota</taxon>
        <taxon>Discoba</taxon>
        <taxon>Euglenozoa</taxon>
        <taxon>Kinetoplastea</taxon>
        <taxon>Metakinetoplastina</taxon>
        <taxon>Trypanosomatida</taxon>
        <taxon>Trypanosomatidae</taxon>
        <taxon>Leishmaniinae</taxon>
        <taxon>Leptomonas</taxon>
    </lineage>
</organism>
<keyword evidence="7" id="KW-0862">Zinc</keyword>
<feature type="compositionally biased region" description="Low complexity" evidence="12">
    <location>
        <begin position="618"/>
        <end position="632"/>
    </location>
</feature>
<dbReference type="Proteomes" id="UP000038009">
    <property type="component" value="Unassembled WGS sequence"/>
</dbReference>
<evidence type="ECO:0000256" key="6">
    <source>
        <dbReference type="ARBA" id="ARBA00022801"/>
    </source>
</evidence>
<keyword evidence="9 11" id="KW-0234">DNA repair</keyword>
<evidence type="ECO:0000256" key="7">
    <source>
        <dbReference type="ARBA" id="ARBA00022833"/>
    </source>
</evidence>
<feature type="region of interest" description="Disordered" evidence="12">
    <location>
        <begin position="509"/>
        <end position="532"/>
    </location>
</feature>
<dbReference type="Pfam" id="PF01541">
    <property type="entry name" value="GIY-YIG"/>
    <property type="match status" value="1"/>
</dbReference>
<keyword evidence="8 11" id="KW-0233">DNA recombination</keyword>
<dbReference type="EC" id="3.1.-.-" evidence="11"/>
<evidence type="ECO:0000256" key="2">
    <source>
        <dbReference type="ARBA" id="ARBA00022723"/>
    </source>
</evidence>
<comment type="function">
    <text evidence="11">Catalytic subunit of a heterodimeric structure-specific endonuclease that resolves DNA secondary structures generated during DNA repair and recombination. Has endonuclease activity towards branched DNA substrates, introducing single-strand cuts in duplex DNA close to junctions with ss-DNA.</text>
</comment>
<dbReference type="GO" id="GO:0033557">
    <property type="term" value="C:Slx1-Slx4 complex"/>
    <property type="evidence" value="ECO:0007669"/>
    <property type="project" value="UniProtKB-UniRule"/>
</dbReference>
<reference evidence="14 15" key="1">
    <citation type="journal article" date="2015" name="PLoS Pathog.">
        <title>Leptomonas seymouri: Adaptations to the Dixenous Life Cycle Analyzed by Genome Sequencing, Transcriptome Profiling and Co-infection with Leishmania donovani.</title>
        <authorList>
            <person name="Kraeva N."/>
            <person name="Butenko A."/>
            <person name="Hlavacova J."/>
            <person name="Kostygov A."/>
            <person name="Myskova J."/>
            <person name="Grybchuk D."/>
            <person name="Lestinova T."/>
            <person name="Votypka J."/>
            <person name="Volf P."/>
            <person name="Opperdoes F."/>
            <person name="Flegontov P."/>
            <person name="Lukes J."/>
            <person name="Yurchenko V."/>
        </authorList>
    </citation>
    <scope>NUCLEOTIDE SEQUENCE [LARGE SCALE GENOMIC DNA]</scope>
    <source>
        <strain evidence="14 15">ATCC 30220</strain>
    </source>
</reference>
<feature type="region of interest" description="Disordered" evidence="12">
    <location>
        <begin position="592"/>
        <end position="677"/>
    </location>
</feature>
<protein>
    <recommendedName>
        <fullName evidence="11">Structure-specific endonuclease subunit SLX1 homolog</fullName>
        <ecNumber evidence="11">3.1.-.-</ecNumber>
    </recommendedName>
</protein>
<keyword evidence="2" id="KW-0479">Metal-binding</keyword>
<keyword evidence="3 11" id="KW-0255">Endonuclease</keyword>
<proteinExistence type="inferred from homology"/>
<dbReference type="PANTHER" id="PTHR20208">
    <property type="entry name" value="STRUCTURE-SPECIFIC ENDONUCLEASE SUBUNIT SLX1"/>
    <property type="match status" value="1"/>
</dbReference>
<dbReference type="AlphaFoldDB" id="A0A0N1I7G5"/>
<dbReference type="GO" id="GO:0006281">
    <property type="term" value="P:DNA repair"/>
    <property type="evidence" value="ECO:0007669"/>
    <property type="project" value="UniProtKB-UniRule"/>
</dbReference>
<comment type="similarity">
    <text evidence="11">Belongs to the SLX1 family.</text>
</comment>
<dbReference type="PANTHER" id="PTHR20208:SF13">
    <property type="entry name" value="STRUCTURE-SPECIFIC ENDONUCLEASE SUBUNIT SLX1"/>
    <property type="match status" value="1"/>
</dbReference>
<evidence type="ECO:0000256" key="4">
    <source>
        <dbReference type="ARBA" id="ARBA00022763"/>
    </source>
</evidence>
<comment type="cofactor">
    <cofactor evidence="11">
        <name>a divalent metal cation</name>
        <dbReference type="ChEBI" id="CHEBI:60240"/>
    </cofactor>
</comment>
<dbReference type="GO" id="GO:0006310">
    <property type="term" value="P:DNA recombination"/>
    <property type="evidence" value="ECO:0007669"/>
    <property type="project" value="UniProtKB-UniRule"/>
</dbReference>
<dbReference type="InterPro" id="IPR027520">
    <property type="entry name" value="Slx1"/>
</dbReference>
<dbReference type="OrthoDB" id="24645at2759"/>
<evidence type="ECO:0000256" key="5">
    <source>
        <dbReference type="ARBA" id="ARBA00022771"/>
    </source>
</evidence>
<dbReference type="CDD" id="cd10455">
    <property type="entry name" value="GIY-YIG_SLX1"/>
    <property type="match status" value="1"/>
</dbReference>
<feature type="compositionally biased region" description="Low complexity" evidence="12">
    <location>
        <begin position="653"/>
        <end position="663"/>
    </location>
</feature>
<gene>
    <name evidence="14" type="ORF">ABL78_3653</name>
</gene>
<dbReference type="InterPro" id="IPR000305">
    <property type="entry name" value="GIY-YIG_endonuc"/>
</dbReference>
<name>A0A0N1I7G5_LEPSE</name>
<keyword evidence="6 11" id="KW-0378">Hydrolase</keyword>
<feature type="compositionally biased region" description="Low complexity" evidence="12">
    <location>
        <begin position="316"/>
        <end position="333"/>
    </location>
</feature>
<comment type="caution">
    <text evidence="14">The sequence shown here is derived from an EMBL/GenBank/DDBJ whole genome shotgun (WGS) entry which is preliminary data.</text>
</comment>
<evidence type="ECO:0000259" key="13">
    <source>
        <dbReference type="PROSITE" id="PS50164"/>
    </source>
</evidence>
<dbReference type="OMA" id="PWTIVCC"/>
<dbReference type="Gene3D" id="3.40.1440.10">
    <property type="entry name" value="GIY-YIG endonuclease"/>
    <property type="match status" value="1"/>
</dbReference>
<comment type="subcellular location">
    <subcellularLocation>
        <location evidence="11">Nucleus</location>
    </subcellularLocation>
</comment>
<keyword evidence="10 11" id="KW-0539">Nucleus</keyword>
<feature type="domain" description="GIY-YIG" evidence="13">
    <location>
        <begin position="4"/>
        <end position="90"/>
    </location>
</feature>
<evidence type="ECO:0000256" key="9">
    <source>
        <dbReference type="ARBA" id="ARBA00023204"/>
    </source>
</evidence>
<evidence type="ECO:0000256" key="8">
    <source>
        <dbReference type="ARBA" id="ARBA00023172"/>
    </source>
</evidence>
<evidence type="ECO:0000256" key="10">
    <source>
        <dbReference type="ARBA" id="ARBA00023242"/>
    </source>
</evidence>
<keyword evidence="15" id="KW-1185">Reference proteome</keyword>